<sequence length="83" mass="9679">MTTQPRIRLDDLTSDALDQLYDQLEQAELDAEQQDRHFRTICGERESYRQAWKDEQKQRATAEARVRELEATVARLTAAQPTT</sequence>
<dbReference type="RefSeq" id="WP_228870003.1">
    <property type="nucleotide sequence ID" value="NZ_JAHUVW010000001.1"/>
</dbReference>
<reference evidence="2 3" key="1">
    <citation type="submission" date="2021-07" db="EMBL/GenBank/DDBJ databases">
        <title>Sequencing Streptomyces halstedii LGO-A4 genome an citrus endophytic actinomycete.</title>
        <authorList>
            <person name="Samborskyy M."/>
            <person name="Scott N."/>
            <person name="Deglau R."/>
            <person name="Dickens S."/>
            <person name="Oliveira L.G."/>
        </authorList>
    </citation>
    <scope>NUCLEOTIDE SEQUENCE [LARGE SCALE GENOMIC DNA]</scope>
    <source>
        <strain evidence="2 3">LGO-A4</strain>
    </source>
</reference>
<evidence type="ECO:0000256" key="1">
    <source>
        <dbReference type="SAM" id="Coils"/>
    </source>
</evidence>
<protein>
    <submittedName>
        <fullName evidence="2">Uncharacterized protein</fullName>
    </submittedName>
</protein>
<keyword evidence="1" id="KW-0175">Coiled coil</keyword>
<proteinExistence type="predicted"/>
<gene>
    <name evidence="2" type="ORF">STHAL_18280</name>
</gene>
<keyword evidence="3" id="KW-1185">Reference proteome</keyword>
<feature type="coiled-coil region" evidence="1">
    <location>
        <begin position="14"/>
        <end position="79"/>
    </location>
</feature>
<accession>A0ABS6TSY9</accession>
<dbReference type="Proteomes" id="UP000735541">
    <property type="component" value="Unassembled WGS sequence"/>
</dbReference>
<name>A0ABS6TSY9_STRHA</name>
<evidence type="ECO:0000313" key="3">
    <source>
        <dbReference type="Proteomes" id="UP000735541"/>
    </source>
</evidence>
<comment type="caution">
    <text evidence="2">The sequence shown here is derived from an EMBL/GenBank/DDBJ whole genome shotgun (WGS) entry which is preliminary data.</text>
</comment>
<dbReference type="EMBL" id="JAHUVW010000001">
    <property type="protein sequence ID" value="MBV7671400.1"/>
    <property type="molecule type" value="Genomic_DNA"/>
</dbReference>
<organism evidence="2 3">
    <name type="scientific">Streptomyces halstedii</name>
    <dbReference type="NCBI Taxonomy" id="1944"/>
    <lineage>
        <taxon>Bacteria</taxon>
        <taxon>Bacillati</taxon>
        <taxon>Actinomycetota</taxon>
        <taxon>Actinomycetes</taxon>
        <taxon>Kitasatosporales</taxon>
        <taxon>Streptomycetaceae</taxon>
        <taxon>Streptomyces</taxon>
    </lineage>
</organism>
<evidence type="ECO:0000313" key="2">
    <source>
        <dbReference type="EMBL" id="MBV7671400.1"/>
    </source>
</evidence>